<gene>
    <name evidence="2" type="primary">ORF158475</name>
</gene>
<organism evidence="2">
    <name type="scientific">Arion vulgaris</name>
    <dbReference type="NCBI Taxonomy" id="1028688"/>
    <lineage>
        <taxon>Eukaryota</taxon>
        <taxon>Metazoa</taxon>
        <taxon>Spiralia</taxon>
        <taxon>Lophotrochozoa</taxon>
        <taxon>Mollusca</taxon>
        <taxon>Gastropoda</taxon>
        <taxon>Heterobranchia</taxon>
        <taxon>Euthyneura</taxon>
        <taxon>Panpulmonata</taxon>
        <taxon>Eupulmonata</taxon>
        <taxon>Stylommatophora</taxon>
        <taxon>Helicina</taxon>
        <taxon>Arionoidea</taxon>
        <taxon>Arionidae</taxon>
        <taxon>Arion</taxon>
    </lineage>
</organism>
<sequence>MYKNHILLLLRGSVVMCLIQCGPQTGRTTNWAVSLRYVKFPQFQVDYVWPHAVSQFHSLAGHALVSVLAVDTGIEMFDLSLAYWSPNKHH</sequence>
<feature type="chain" id="PRO_5002111719" description="Secreted protein" evidence="1">
    <location>
        <begin position="22"/>
        <end position="90"/>
    </location>
</feature>
<keyword evidence="1" id="KW-0732">Signal</keyword>
<accession>A0A0B7B355</accession>
<name>A0A0B7B355_9EUPU</name>
<reference evidence="2" key="1">
    <citation type="submission" date="2014-12" db="EMBL/GenBank/DDBJ databases">
        <title>Insight into the proteome of Arion vulgaris.</title>
        <authorList>
            <person name="Aradska J."/>
            <person name="Bulat T."/>
            <person name="Smidak R."/>
            <person name="Sarate P."/>
            <person name="Gangsoo J."/>
            <person name="Sialana F."/>
            <person name="Bilban M."/>
            <person name="Lubec G."/>
        </authorList>
    </citation>
    <scope>NUCLEOTIDE SEQUENCE</scope>
    <source>
        <tissue evidence="2">Skin</tissue>
    </source>
</reference>
<evidence type="ECO:0000256" key="1">
    <source>
        <dbReference type="SAM" id="SignalP"/>
    </source>
</evidence>
<proteinExistence type="predicted"/>
<feature type="non-terminal residue" evidence="2">
    <location>
        <position position="90"/>
    </location>
</feature>
<evidence type="ECO:0008006" key="3">
    <source>
        <dbReference type="Google" id="ProtNLM"/>
    </source>
</evidence>
<evidence type="ECO:0000313" key="2">
    <source>
        <dbReference type="EMBL" id="CEK87302.1"/>
    </source>
</evidence>
<dbReference type="AlphaFoldDB" id="A0A0B7B355"/>
<protein>
    <recommendedName>
        <fullName evidence="3">Secreted protein</fullName>
    </recommendedName>
</protein>
<feature type="signal peptide" evidence="1">
    <location>
        <begin position="1"/>
        <end position="21"/>
    </location>
</feature>
<dbReference type="EMBL" id="HACG01040437">
    <property type="protein sequence ID" value="CEK87302.1"/>
    <property type="molecule type" value="Transcribed_RNA"/>
</dbReference>